<name>A0A1W1VNG0_DESTI</name>
<proteinExistence type="predicted"/>
<keyword evidence="1" id="KW-0812">Transmembrane</keyword>
<dbReference type="AlphaFoldDB" id="A0A1W1VNG0"/>
<accession>A0A1W1VNG0</accession>
<dbReference type="STRING" id="656914.SAMN00017405_0284"/>
<keyword evidence="3" id="KW-1185">Reference proteome</keyword>
<dbReference type="EMBL" id="FWWT01000022">
    <property type="protein sequence ID" value="SMB94858.1"/>
    <property type="molecule type" value="Genomic_DNA"/>
</dbReference>
<protein>
    <recommendedName>
        <fullName evidence="4">Alkaline shock response membrane anchor protein AmaP</fullName>
    </recommendedName>
</protein>
<gene>
    <name evidence="2" type="ORF">SAMN00017405_0284</name>
</gene>
<evidence type="ECO:0000313" key="2">
    <source>
        <dbReference type="EMBL" id="SMB94858.1"/>
    </source>
</evidence>
<feature type="transmembrane region" description="Helical" evidence="1">
    <location>
        <begin position="46"/>
        <end position="63"/>
    </location>
</feature>
<evidence type="ECO:0000256" key="1">
    <source>
        <dbReference type="SAM" id="Phobius"/>
    </source>
</evidence>
<sequence>MHSKTYRVLFALILIILGALVSGVLFGWTSPLDYINNSLLHSNDKVILGFIALFSIVIGFSILRGSFKQKISTQTNIIETKLGEIKITIKALENMTEKIAKKIVGIKEAKTKIKSTPNGIAVFIEISVTSDVNIPEITTETQNKINEYFLNQAGIQVEEVRILVSDLAKDVKSRVE</sequence>
<evidence type="ECO:0000313" key="3">
    <source>
        <dbReference type="Proteomes" id="UP000192731"/>
    </source>
</evidence>
<dbReference type="RefSeq" id="WP_084054096.1">
    <property type="nucleotide sequence ID" value="NZ_FWWT01000022.1"/>
</dbReference>
<dbReference type="NCBIfam" id="NF033218">
    <property type="entry name" value="anchor_AmaP"/>
    <property type="match status" value="1"/>
</dbReference>
<dbReference type="OrthoDB" id="1679795at2"/>
<feature type="transmembrane region" description="Helical" evidence="1">
    <location>
        <begin position="7"/>
        <end position="26"/>
    </location>
</feature>
<dbReference type="Proteomes" id="UP000192731">
    <property type="component" value="Unassembled WGS sequence"/>
</dbReference>
<keyword evidence="1" id="KW-0472">Membrane</keyword>
<reference evidence="2 3" key="1">
    <citation type="submission" date="2017-04" db="EMBL/GenBank/DDBJ databases">
        <authorList>
            <person name="Afonso C.L."/>
            <person name="Miller P.J."/>
            <person name="Scott M.A."/>
            <person name="Spackman E."/>
            <person name="Goraichik I."/>
            <person name="Dimitrov K.M."/>
            <person name="Suarez D.L."/>
            <person name="Swayne D.E."/>
        </authorList>
    </citation>
    <scope>NUCLEOTIDE SEQUENCE [LARGE SCALE GENOMIC DNA]</scope>
    <source>
        <strain evidence="2 3">DSM 11270</strain>
    </source>
</reference>
<keyword evidence="1" id="KW-1133">Transmembrane helix</keyword>
<evidence type="ECO:0008006" key="4">
    <source>
        <dbReference type="Google" id="ProtNLM"/>
    </source>
</evidence>
<organism evidence="2 3">
    <name type="scientific">Desulfonispora thiosulfatigenes DSM 11270</name>
    <dbReference type="NCBI Taxonomy" id="656914"/>
    <lineage>
        <taxon>Bacteria</taxon>
        <taxon>Bacillati</taxon>
        <taxon>Bacillota</taxon>
        <taxon>Clostridia</taxon>
        <taxon>Eubacteriales</taxon>
        <taxon>Peptococcaceae</taxon>
        <taxon>Desulfonispora</taxon>
    </lineage>
</organism>